<evidence type="ECO:0000313" key="1">
    <source>
        <dbReference type="EMBL" id="PBJ31468.1"/>
    </source>
</evidence>
<evidence type="ECO:0000313" key="2">
    <source>
        <dbReference type="Proteomes" id="UP000218842"/>
    </source>
</evidence>
<accession>A0A2A3L4F9</accession>
<sequence length="78" mass="8820">QHELDALTPRAKARGPPRYLLSIEYGQLLDQFIQDTEEVGWHLLIIISVRIAFSALSGTHLRIVFHGRVPGLVLILSY</sequence>
<name>A0A2A3L4F9_MYCAV</name>
<proteinExistence type="predicted"/>
<organism evidence="1 2">
    <name type="scientific">Mycobacterium avium subsp. hominissuis</name>
    <dbReference type="NCBI Taxonomy" id="439334"/>
    <lineage>
        <taxon>Bacteria</taxon>
        <taxon>Bacillati</taxon>
        <taxon>Actinomycetota</taxon>
        <taxon>Actinomycetes</taxon>
        <taxon>Mycobacteriales</taxon>
        <taxon>Mycobacteriaceae</taxon>
        <taxon>Mycobacterium</taxon>
        <taxon>Mycobacterium avium complex (MAC)</taxon>
    </lineage>
</organism>
<gene>
    <name evidence="1" type="ORF">XV03_19675</name>
</gene>
<comment type="caution">
    <text evidence="1">The sequence shown here is derived from an EMBL/GenBank/DDBJ whole genome shotgun (WGS) entry which is preliminary data.</text>
</comment>
<protein>
    <submittedName>
        <fullName evidence="1">Uncharacterized protein</fullName>
    </submittedName>
</protein>
<dbReference type="AlphaFoldDB" id="A0A2A3L4F9"/>
<feature type="non-terminal residue" evidence="1">
    <location>
        <position position="1"/>
    </location>
</feature>
<dbReference type="Proteomes" id="UP000218842">
    <property type="component" value="Unassembled WGS sequence"/>
</dbReference>
<dbReference type="EMBL" id="LBGZ01000126">
    <property type="protein sequence ID" value="PBJ31468.1"/>
    <property type="molecule type" value="Genomic_DNA"/>
</dbReference>
<reference evidence="1 2" key="1">
    <citation type="journal article" date="2017" name="Genome Biol. Evol.">
        <title>Population Structure and Local Adaptation of MAC Lung Disease Agent Mycobacterium avium subsp. hominissuis.</title>
        <authorList>
            <person name="Yano H."/>
            <person name="Iwamoto T."/>
            <person name="Nishiuchi Y."/>
            <person name="Nakajima C."/>
            <person name="Starkova D.A."/>
            <person name="Mokrousov I."/>
            <person name="Narvskaya O."/>
            <person name="Yoshida S."/>
            <person name="Arikawa K."/>
            <person name="Nakanishi N."/>
            <person name="Osaki K."/>
            <person name="Nakagawa I."/>
            <person name="Ato M."/>
            <person name="Suzuki Y."/>
            <person name="Maruyama F."/>
        </authorList>
    </citation>
    <scope>NUCLEOTIDE SEQUENCE [LARGE SCALE GENOMIC DNA]</scope>
    <source>
        <strain evidence="1 2">OCU466</strain>
    </source>
</reference>
<dbReference type="RefSeq" id="WP_179294714.1">
    <property type="nucleotide sequence ID" value="NZ_LBGZ01000126.1"/>
</dbReference>